<keyword evidence="1" id="KW-0547">Nucleotide-binding</keyword>
<dbReference type="InterPro" id="IPR011761">
    <property type="entry name" value="ATP-grasp"/>
</dbReference>
<dbReference type="PROSITE" id="PS50975">
    <property type="entry name" value="ATP_GRASP"/>
    <property type="match status" value="1"/>
</dbReference>
<evidence type="ECO:0000256" key="1">
    <source>
        <dbReference type="PROSITE-ProRule" id="PRU00409"/>
    </source>
</evidence>
<evidence type="ECO:0000313" key="3">
    <source>
        <dbReference type="EMBL" id="NGN41280.1"/>
    </source>
</evidence>
<evidence type="ECO:0000313" key="4">
    <source>
        <dbReference type="Proteomes" id="UP000481252"/>
    </source>
</evidence>
<sequence>MPRSRSHSIFRTHFPLPARSQNNSKAVVIAAISGRALATAARRAGYRALVADMFCDADTMELADRAIRLPGNLHSGIDGTRMIDTLTELTEGEEPLAIVCGSGFERLPGTLDRIARNFPLAGNSGDAVRRVKDPETFAADCAALGIPHPELRREPPADPENWLVKTAGAAGGTHIHRATGDATKAGRYFQRFIPGKSISALFVGDGSSARIVGFSRQFLSPTASAPYRYGGAVRLRRFDRKDAAMIGSWLNALTARAGLVGLCSADFIRNENGYHLLEINPRPGATLDIFDTDEAPLMEAHLRASRGESHRLPGFSDCMASMIAYAEKPIPSFPQMAWPEWVADRQSAGSRLDAGDPVCTIFANGPSAHVAQHALNRRVRELQRQWAGDPS</sequence>
<keyword evidence="4" id="KW-1185">Reference proteome</keyword>
<organism evidence="3 4">
    <name type="scientific">Mesorhizobium zhangyense</name>
    <dbReference type="NCBI Taxonomy" id="1776730"/>
    <lineage>
        <taxon>Bacteria</taxon>
        <taxon>Pseudomonadati</taxon>
        <taxon>Pseudomonadota</taxon>
        <taxon>Alphaproteobacteria</taxon>
        <taxon>Hyphomicrobiales</taxon>
        <taxon>Phyllobacteriaceae</taxon>
        <taxon>Mesorhizobium</taxon>
    </lineage>
</organism>
<dbReference type="SUPFAM" id="SSF56059">
    <property type="entry name" value="Glutathione synthetase ATP-binding domain-like"/>
    <property type="match status" value="1"/>
</dbReference>
<dbReference type="InterPro" id="IPR003806">
    <property type="entry name" value="ATP-grasp_PylC-type"/>
</dbReference>
<accession>A0A7C9R6D9</accession>
<protein>
    <submittedName>
        <fullName evidence="3">ATP-grasp domain-containing protein</fullName>
    </submittedName>
</protein>
<dbReference type="InterPro" id="IPR016677">
    <property type="entry name" value="UCP016817_carboligase"/>
</dbReference>
<name>A0A7C9R6D9_9HYPH</name>
<dbReference type="Proteomes" id="UP000481252">
    <property type="component" value="Unassembled WGS sequence"/>
</dbReference>
<reference evidence="3 4" key="1">
    <citation type="submission" date="2020-02" db="EMBL/GenBank/DDBJ databases">
        <title>Genome sequence of the type strain CGMCC 1.15528 of Mesorhizobium zhangyense.</title>
        <authorList>
            <person name="Gao J."/>
            <person name="Sun J."/>
        </authorList>
    </citation>
    <scope>NUCLEOTIDE SEQUENCE [LARGE SCALE GENOMIC DNA]</scope>
    <source>
        <strain evidence="3 4">CGMCC 1.15528</strain>
    </source>
</reference>
<dbReference type="GO" id="GO:0005524">
    <property type="term" value="F:ATP binding"/>
    <property type="evidence" value="ECO:0007669"/>
    <property type="project" value="UniProtKB-UniRule"/>
</dbReference>
<dbReference type="AlphaFoldDB" id="A0A7C9R6D9"/>
<proteinExistence type="predicted"/>
<dbReference type="Pfam" id="PF02655">
    <property type="entry name" value="ATP-grasp_3"/>
    <property type="match status" value="1"/>
</dbReference>
<dbReference type="PIRSF" id="PIRSF016817">
    <property type="entry name" value="UCP016817_carboligase"/>
    <property type="match status" value="1"/>
</dbReference>
<feature type="domain" description="ATP-grasp" evidence="2">
    <location>
        <begin position="258"/>
        <end position="306"/>
    </location>
</feature>
<dbReference type="EMBL" id="JAAKZG010000003">
    <property type="protein sequence ID" value="NGN41280.1"/>
    <property type="molecule type" value="Genomic_DNA"/>
</dbReference>
<comment type="caution">
    <text evidence="3">The sequence shown here is derived from an EMBL/GenBank/DDBJ whole genome shotgun (WGS) entry which is preliminary data.</text>
</comment>
<keyword evidence="1" id="KW-0067">ATP-binding</keyword>
<gene>
    <name evidence="3" type="ORF">G6N74_09405</name>
</gene>
<dbReference type="GO" id="GO:0046872">
    <property type="term" value="F:metal ion binding"/>
    <property type="evidence" value="ECO:0007669"/>
    <property type="project" value="InterPro"/>
</dbReference>
<dbReference type="Gene3D" id="3.30.470.20">
    <property type="entry name" value="ATP-grasp fold, B domain"/>
    <property type="match status" value="1"/>
</dbReference>
<evidence type="ECO:0000259" key="2">
    <source>
        <dbReference type="PROSITE" id="PS50975"/>
    </source>
</evidence>